<dbReference type="EMBL" id="LJOD01000009">
    <property type="protein sequence ID" value="KPE50483.1"/>
    <property type="molecule type" value="Genomic_DNA"/>
</dbReference>
<dbReference type="PATRIC" id="fig|253.9.peg.4662"/>
<accession>A0A0N0IVF4</accession>
<reference evidence="2" key="2">
    <citation type="submission" date="2015-09" db="EMBL/GenBank/DDBJ databases">
        <title>Draft genome sequence of a multidrug-resistant Chryseobacterium indologenes isolate from Malaysia.</title>
        <authorList>
            <person name="Yu C.Y."/>
            <person name="Ang G.Y."/>
            <person name="Chan K.-G."/>
        </authorList>
    </citation>
    <scope>NUCLEOTIDE SEQUENCE [LARGE SCALE GENOMIC DNA]</scope>
    <source>
        <strain evidence="2">CI_885</strain>
    </source>
</reference>
<proteinExistence type="predicted"/>
<comment type="caution">
    <text evidence="1">The sequence shown here is derived from an EMBL/GenBank/DDBJ whole genome shotgun (WGS) entry which is preliminary data.</text>
</comment>
<sequence>MKDRRLYQGTGRKNINKKNKKMPIIGKIIRVNELPPIAERETNVIYQVAEPGSPIYTDYAIDQNGDLKTHAVTDGSVPLELADTHLSISNQSFITEGITNQEKYNEDTREKLNQKLDKPLTDGNVQDYPKIIGLDNNGNAAKLPAGDLGKNIANSSLTTISGAGLTLGANWTLNTSGLYYSITGLSDASNDPTFNTFLCQDASGRIRKTAGKNILLQLPNVLTTAEKEQFGLAWNNQYSNGALNVYSITPSVIKHEHTVKYLLLQGLNLNLNPTNTSVKFIPQENQLGIGEIDCLGFQTFADGKSMVVTVYGDALPAGQNYNIVIRTSTPIVQVHRTAGVVMVSASSNNFDLSSIIWSKKIYNNVANDGVFGNAGAGQYQSNSNVKSYANEATVVSALKSSKIIEANQDFYLSFDVSVNFSSPGSTTPYHSIGLMLDSTPLDLLNLNMASLRVVGRSDSWGRQVYLDNSSVVHSQAPINPETFNYIIMRRGSVVYFVLTKNGTVLTYSKSISTEALSFAMFNTNMSVSANVSFNITELILF</sequence>
<evidence type="ECO:0000313" key="2">
    <source>
        <dbReference type="Proteomes" id="UP000037953"/>
    </source>
</evidence>
<protein>
    <submittedName>
        <fullName evidence="1">Uncharacterized protein</fullName>
    </submittedName>
</protein>
<dbReference type="AlphaFoldDB" id="A0A0N0IVF4"/>
<gene>
    <name evidence="1" type="ORF">AOB46_13900</name>
</gene>
<reference evidence="1 2" key="1">
    <citation type="journal article" date="2015" name="Genom Data">
        <title>Draft genome sequence of a multidrug-resistant Chryseobacterium indologenes isolate from Malaysia.</title>
        <authorList>
            <person name="Yu C.Y."/>
            <person name="Ang G.Y."/>
            <person name="Cheng H.J."/>
            <person name="Cheong Y.M."/>
            <person name="Yin W.F."/>
            <person name="Chan K.G."/>
        </authorList>
    </citation>
    <scope>NUCLEOTIDE SEQUENCE [LARGE SCALE GENOMIC DNA]</scope>
    <source>
        <strain evidence="1 2">CI_885</strain>
    </source>
</reference>
<organism evidence="1 2">
    <name type="scientific">Chryseobacterium indologenes</name>
    <name type="common">Flavobacterium indologenes</name>
    <dbReference type="NCBI Taxonomy" id="253"/>
    <lineage>
        <taxon>Bacteria</taxon>
        <taxon>Pseudomonadati</taxon>
        <taxon>Bacteroidota</taxon>
        <taxon>Flavobacteriia</taxon>
        <taxon>Flavobacteriales</taxon>
        <taxon>Weeksellaceae</taxon>
        <taxon>Chryseobacterium group</taxon>
        <taxon>Chryseobacterium</taxon>
    </lineage>
</organism>
<name>A0A0N0IVF4_CHRID</name>
<evidence type="ECO:0000313" key="1">
    <source>
        <dbReference type="EMBL" id="KPE50483.1"/>
    </source>
</evidence>
<dbReference type="Proteomes" id="UP000037953">
    <property type="component" value="Unassembled WGS sequence"/>
</dbReference>